<dbReference type="SUPFAM" id="SSF53850">
    <property type="entry name" value="Periplasmic binding protein-like II"/>
    <property type="match status" value="1"/>
</dbReference>
<dbReference type="AlphaFoldDB" id="A0A0S7Y390"/>
<accession>A0A0S7Y390</accession>
<dbReference type="PANTHER" id="PTHR30024:SF42">
    <property type="entry name" value="ALIPHATIC SULFONATES-BINDING PROTEIN-RELATED"/>
    <property type="match status" value="1"/>
</dbReference>
<gene>
    <name evidence="2" type="ORF">AMJ44_04345</name>
</gene>
<evidence type="ECO:0000313" key="3">
    <source>
        <dbReference type="Proteomes" id="UP000051861"/>
    </source>
</evidence>
<sequence length="344" mass="38984">MKAKRVYAIGVLVLVFLVWSSVGLAAGLEKVRASHQPCMHALPTILCQKLGWFKELGIDVSFHYYSSGMPQVEAGLAGEWDVGAIGTSPAFFAGMRHNFPIIACSNDESVTNNVMVRKKDYKRLTQNPKKALKGTTWLVSTISTGHHVVLAYLDSIGLPERDIKIVHMEQPAILSAFIAGQGDVAQTWAPFNYLHEREGEVVLAHGKMVNTVVPGAVIATKKFANEHPDLVAKWLQGYMKGVHYMISEPFKSAKYLQDYYKEVGIDLTYEEVLKEFKLRPLFGIYDQLMLFSREETPYSTYDKWIDSLGDFYLKVKRIKEKPDVRTFITDKFLKMVEADMMKMR</sequence>
<organism evidence="2 3">
    <name type="scientific">candidate division WOR-1 bacterium DG_54_3</name>
    <dbReference type="NCBI Taxonomy" id="1703775"/>
    <lineage>
        <taxon>Bacteria</taxon>
        <taxon>Bacillati</taxon>
        <taxon>Saganbacteria</taxon>
    </lineage>
</organism>
<comment type="caution">
    <text evidence="2">The sequence shown here is derived from an EMBL/GenBank/DDBJ whole genome shotgun (WGS) entry which is preliminary data.</text>
</comment>
<dbReference type="Proteomes" id="UP000051861">
    <property type="component" value="Unassembled WGS sequence"/>
</dbReference>
<dbReference type="EMBL" id="LIZX01000029">
    <property type="protein sequence ID" value="KPJ69217.1"/>
    <property type="molecule type" value="Genomic_DNA"/>
</dbReference>
<reference evidence="2 3" key="1">
    <citation type="journal article" date="2015" name="Microbiome">
        <title>Genomic resolution of linkages in carbon, nitrogen, and sulfur cycling among widespread estuary sediment bacteria.</title>
        <authorList>
            <person name="Baker B.J."/>
            <person name="Lazar C.S."/>
            <person name="Teske A.P."/>
            <person name="Dick G.J."/>
        </authorList>
    </citation>
    <scope>NUCLEOTIDE SEQUENCE [LARGE SCALE GENOMIC DNA]</scope>
    <source>
        <strain evidence="2">DG_54_3</strain>
    </source>
</reference>
<dbReference type="PANTHER" id="PTHR30024">
    <property type="entry name" value="ALIPHATIC SULFONATES-BINDING PROTEIN-RELATED"/>
    <property type="match status" value="1"/>
</dbReference>
<dbReference type="Pfam" id="PF09084">
    <property type="entry name" value="NMT1"/>
    <property type="match status" value="1"/>
</dbReference>
<evidence type="ECO:0000259" key="1">
    <source>
        <dbReference type="Pfam" id="PF09084"/>
    </source>
</evidence>
<proteinExistence type="predicted"/>
<dbReference type="Gene3D" id="3.40.190.10">
    <property type="entry name" value="Periplasmic binding protein-like II"/>
    <property type="match status" value="2"/>
</dbReference>
<evidence type="ECO:0000313" key="2">
    <source>
        <dbReference type="EMBL" id="KPJ69217.1"/>
    </source>
</evidence>
<name>A0A0S7Y390_UNCSA</name>
<feature type="domain" description="SsuA/THI5-like" evidence="1">
    <location>
        <begin position="43"/>
        <end position="249"/>
    </location>
</feature>
<protein>
    <recommendedName>
        <fullName evidence="1">SsuA/THI5-like domain-containing protein</fullName>
    </recommendedName>
</protein>
<dbReference type="InterPro" id="IPR015168">
    <property type="entry name" value="SsuA/THI5"/>
</dbReference>